<dbReference type="InterPro" id="IPR019888">
    <property type="entry name" value="Tscrpt_reg_AsnC-like"/>
</dbReference>
<reference evidence="5" key="1">
    <citation type="submission" date="2022-11" db="EMBL/GenBank/DDBJ databases">
        <title>Alteromonas sp. nov., isolated from sea water of the Qingdao.</title>
        <authorList>
            <person name="Wang Q."/>
        </authorList>
    </citation>
    <scope>NUCLEOTIDE SEQUENCE</scope>
    <source>
        <strain evidence="5">ASW11-7</strain>
    </source>
</reference>
<evidence type="ECO:0000313" key="6">
    <source>
        <dbReference type="Proteomes" id="UP001142810"/>
    </source>
</evidence>
<dbReference type="InterPro" id="IPR000485">
    <property type="entry name" value="AsnC-type_HTH_dom"/>
</dbReference>
<evidence type="ECO:0000256" key="3">
    <source>
        <dbReference type="ARBA" id="ARBA00023163"/>
    </source>
</evidence>
<name>A0ABT3P2B8_9ALTE</name>
<keyword evidence="1" id="KW-0805">Transcription regulation</keyword>
<dbReference type="Gene3D" id="1.10.10.10">
    <property type="entry name" value="Winged helix-like DNA-binding domain superfamily/Winged helix DNA-binding domain"/>
    <property type="match status" value="1"/>
</dbReference>
<dbReference type="Pfam" id="PF13404">
    <property type="entry name" value="HTH_AsnC-type"/>
    <property type="match status" value="1"/>
</dbReference>
<dbReference type="Gene3D" id="3.30.70.920">
    <property type="match status" value="1"/>
</dbReference>
<dbReference type="PANTHER" id="PTHR30154:SF51">
    <property type="entry name" value="ASNC-FAMILY TRANSCRIPTIONAL REGULATORY PROTEIN"/>
    <property type="match status" value="1"/>
</dbReference>
<dbReference type="Proteomes" id="UP001142810">
    <property type="component" value="Unassembled WGS sequence"/>
</dbReference>
<evidence type="ECO:0000256" key="1">
    <source>
        <dbReference type="ARBA" id="ARBA00023015"/>
    </source>
</evidence>
<evidence type="ECO:0000256" key="2">
    <source>
        <dbReference type="ARBA" id="ARBA00023125"/>
    </source>
</evidence>
<dbReference type="InterPro" id="IPR011008">
    <property type="entry name" value="Dimeric_a/b-barrel"/>
</dbReference>
<dbReference type="InterPro" id="IPR036390">
    <property type="entry name" value="WH_DNA-bd_sf"/>
</dbReference>
<dbReference type="InterPro" id="IPR019887">
    <property type="entry name" value="Tscrpt_reg_AsnC/Lrp_C"/>
</dbReference>
<evidence type="ECO:0000259" key="4">
    <source>
        <dbReference type="PROSITE" id="PS50956"/>
    </source>
</evidence>
<accession>A0ABT3P2B8</accession>
<keyword evidence="6" id="KW-1185">Reference proteome</keyword>
<gene>
    <name evidence="5" type="ORF">OPS25_00140</name>
</gene>
<dbReference type="SUPFAM" id="SSF54909">
    <property type="entry name" value="Dimeric alpha+beta barrel"/>
    <property type="match status" value="1"/>
</dbReference>
<organism evidence="5 6">
    <name type="scientific">Alteromonas aquimaris</name>
    <dbReference type="NCBI Taxonomy" id="2998417"/>
    <lineage>
        <taxon>Bacteria</taxon>
        <taxon>Pseudomonadati</taxon>
        <taxon>Pseudomonadota</taxon>
        <taxon>Gammaproteobacteria</taxon>
        <taxon>Alteromonadales</taxon>
        <taxon>Alteromonadaceae</taxon>
        <taxon>Alteromonas/Salinimonas group</taxon>
        <taxon>Alteromonas</taxon>
    </lineage>
</organism>
<dbReference type="RefSeq" id="WP_265615614.1">
    <property type="nucleotide sequence ID" value="NZ_JAPFRD010000001.1"/>
</dbReference>
<keyword evidence="2" id="KW-0238">DNA-binding</keyword>
<proteinExistence type="predicted"/>
<dbReference type="Pfam" id="PF01037">
    <property type="entry name" value="AsnC_trans_reg"/>
    <property type="match status" value="1"/>
</dbReference>
<dbReference type="InterPro" id="IPR036388">
    <property type="entry name" value="WH-like_DNA-bd_sf"/>
</dbReference>
<feature type="domain" description="HTH asnC-type" evidence="4">
    <location>
        <begin position="4"/>
        <end position="65"/>
    </location>
</feature>
<keyword evidence="3" id="KW-0804">Transcription</keyword>
<comment type="caution">
    <text evidence="5">The sequence shown here is derived from an EMBL/GenBank/DDBJ whole genome shotgun (WGS) entry which is preliminary data.</text>
</comment>
<dbReference type="SMART" id="SM00344">
    <property type="entry name" value="HTH_ASNC"/>
    <property type="match status" value="1"/>
</dbReference>
<dbReference type="PANTHER" id="PTHR30154">
    <property type="entry name" value="LEUCINE-RESPONSIVE REGULATORY PROTEIN"/>
    <property type="match status" value="1"/>
</dbReference>
<dbReference type="EMBL" id="JAPFRD010000001">
    <property type="protein sequence ID" value="MCW8106909.1"/>
    <property type="molecule type" value="Genomic_DNA"/>
</dbReference>
<sequence length="152" mass="16869">MKKLDHLDANIIYALARNARASLANIGKQIGISGPAVGERLRRLEDAQVVDSFGVIVNLKVVGYSLEALVRIKPRSGQLRKVESLIADQPRFLWCDRITGEDCFVAKLALVDVSELDDILFTLHDFAETHTSIVKSSVIRPRLPPLLPLNNE</sequence>
<dbReference type="SUPFAM" id="SSF46785">
    <property type="entry name" value="Winged helix' DNA-binding domain"/>
    <property type="match status" value="1"/>
</dbReference>
<protein>
    <submittedName>
        <fullName evidence="5">Lrp/AsnC family transcriptional regulator</fullName>
    </submittedName>
</protein>
<dbReference type="PRINTS" id="PR00033">
    <property type="entry name" value="HTHASNC"/>
</dbReference>
<evidence type="ECO:0000313" key="5">
    <source>
        <dbReference type="EMBL" id="MCW8106909.1"/>
    </source>
</evidence>
<dbReference type="PROSITE" id="PS50956">
    <property type="entry name" value="HTH_ASNC_2"/>
    <property type="match status" value="1"/>
</dbReference>